<evidence type="ECO:0000313" key="15">
    <source>
        <dbReference type="EMBL" id="CAG9856096.1"/>
    </source>
</evidence>
<dbReference type="Gene3D" id="3.90.105.10">
    <property type="entry name" value="Molybdopterin biosynthesis moea protein, domain 2"/>
    <property type="match status" value="1"/>
</dbReference>
<gene>
    <name evidence="15" type="ORF">PHYEVI_LOCUS2523</name>
</gene>
<dbReference type="GO" id="GO:0098970">
    <property type="term" value="P:postsynaptic neurotransmitter receptor diffusion trapping"/>
    <property type="evidence" value="ECO:0007669"/>
    <property type="project" value="TreeGrafter"/>
</dbReference>
<dbReference type="FunFam" id="2.170.190.11:FF:000001">
    <property type="entry name" value="Molybdopterin molybdenumtransferase"/>
    <property type="match status" value="1"/>
</dbReference>
<dbReference type="InterPro" id="IPR038987">
    <property type="entry name" value="MoeA-like"/>
</dbReference>
<comment type="similarity">
    <text evidence="4">In the C-terminal section; belongs to the MoeA family.</text>
</comment>
<dbReference type="GO" id="GO:0097112">
    <property type="term" value="P:gamma-aminobutyric acid receptor clustering"/>
    <property type="evidence" value="ECO:0007669"/>
    <property type="project" value="TreeGrafter"/>
</dbReference>
<keyword evidence="16" id="KW-1185">Reference proteome</keyword>
<dbReference type="GO" id="GO:0005829">
    <property type="term" value="C:cytosol"/>
    <property type="evidence" value="ECO:0007669"/>
    <property type="project" value="TreeGrafter"/>
</dbReference>
<organism evidence="15 16">
    <name type="scientific">Phyllotreta striolata</name>
    <name type="common">Striped flea beetle</name>
    <name type="synonym">Crioceris striolata</name>
    <dbReference type="NCBI Taxonomy" id="444603"/>
    <lineage>
        <taxon>Eukaryota</taxon>
        <taxon>Metazoa</taxon>
        <taxon>Ecdysozoa</taxon>
        <taxon>Arthropoda</taxon>
        <taxon>Hexapoda</taxon>
        <taxon>Insecta</taxon>
        <taxon>Pterygota</taxon>
        <taxon>Neoptera</taxon>
        <taxon>Endopterygota</taxon>
        <taxon>Coleoptera</taxon>
        <taxon>Polyphaga</taxon>
        <taxon>Cucujiformia</taxon>
        <taxon>Chrysomeloidea</taxon>
        <taxon>Chrysomelidae</taxon>
        <taxon>Galerucinae</taxon>
        <taxon>Alticini</taxon>
        <taxon>Phyllotreta</taxon>
    </lineage>
</organism>
<dbReference type="SUPFAM" id="SSF63882">
    <property type="entry name" value="MoeA N-terminal region -like"/>
    <property type="match status" value="1"/>
</dbReference>
<dbReference type="SUPFAM" id="SSF53218">
    <property type="entry name" value="Molybdenum cofactor biosynthesis proteins"/>
    <property type="match status" value="2"/>
</dbReference>
<keyword evidence="6 13" id="KW-0808">Transferase</keyword>
<evidence type="ECO:0000256" key="5">
    <source>
        <dbReference type="ARBA" id="ARBA00022505"/>
    </source>
</evidence>
<evidence type="ECO:0000259" key="14">
    <source>
        <dbReference type="SMART" id="SM00852"/>
    </source>
</evidence>
<dbReference type="CDD" id="cd00887">
    <property type="entry name" value="MoeA"/>
    <property type="match status" value="1"/>
</dbReference>
<keyword evidence="11 13" id="KW-0501">Molybdenum cofactor biosynthesis</keyword>
<dbReference type="GO" id="GO:0007529">
    <property type="term" value="P:establishment of synaptic specificity at neuromuscular junction"/>
    <property type="evidence" value="ECO:0007669"/>
    <property type="project" value="TreeGrafter"/>
</dbReference>
<dbReference type="GO" id="GO:0061598">
    <property type="term" value="F:molybdopterin adenylyltransferase activity"/>
    <property type="evidence" value="ECO:0007669"/>
    <property type="project" value="UniProtKB-UniRule"/>
</dbReference>
<dbReference type="InterPro" id="IPR005111">
    <property type="entry name" value="MoeA_C_domain_IV"/>
</dbReference>
<dbReference type="GO" id="GO:0061599">
    <property type="term" value="F:molybdopterin molybdotransferase activity"/>
    <property type="evidence" value="ECO:0007669"/>
    <property type="project" value="UniProtKB-UniRule"/>
</dbReference>
<dbReference type="InterPro" id="IPR036135">
    <property type="entry name" value="MoeA_linker/N_sf"/>
</dbReference>
<evidence type="ECO:0000313" key="16">
    <source>
        <dbReference type="Proteomes" id="UP001153712"/>
    </source>
</evidence>
<evidence type="ECO:0000256" key="7">
    <source>
        <dbReference type="ARBA" id="ARBA00022723"/>
    </source>
</evidence>
<dbReference type="FunFam" id="3.40.980.10:FF:000001">
    <property type="entry name" value="Molybdopterin molybdenumtransferase"/>
    <property type="match status" value="1"/>
</dbReference>
<keyword evidence="8" id="KW-0547">Nucleotide-binding</keyword>
<evidence type="ECO:0000256" key="10">
    <source>
        <dbReference type="ARBA" id="ARBA00022842"/>
    </source>
</evidence>
<dbReference type="InterPro" id="IPR036425">
    <property type="entry name" value="MoaB/Mog-like_dom_sf"/>
</dbReference>
<keyword evidence="10 13" id="KW-0460">Magnesium</keyword>
<dbReference type="NCBIfam" id="TIGR00177">
    <property type="entry name" value="molyb_syn"/>
    <property type="match status" value="1"/>
</dbReference>
<dbReference type="InterPro" id="IPR005110">
    <property type="entry name" value="MoeA_linker/N"/>
</dbReference>
<accession>A0A9N9TIJ8</accession>
<keyword evidence="9" id="KW-0067">ATP-binding</keyword>
<evidence type="ECO:0000256" key="9">
    <source>
        <dbReference type="ARBA" id="ARBA00022840"/>
    </source>
</evidence>
<comment type="similarity">
    <text evidence="13">Belongs to the MoeA family.</text>
</comment>
<evidence type="ECO:0000256" key="1">
    <source>
        <dbReference type="ARBA" id="ARBA00001946"/>
    </source>
</evidence>
<evidence type="ECO:0000256" key="13">
    <source>
        <dbReference type="RuleBase" id="RU365090"/>
    </source>
</evidence>
<evidence type="ECO:0000256" key="8">
    <source>
        <dbReference type="ARBA" id="ARBA00022741"/>
    </source>
</evidence>
<comment type="pathway">
    <text evidence="2 13">Cofactor biosynthesis; molybdopterin biosynthesis.</text>
</comment>
<comment type="similarity">
    <text evidence="3">In the N-terminal section; belongs to the MoaB/Mog family.</text>
</comment>
<dbReference type="FunFam" id="3.40.980.10:FF:000002">
    <property type="entry name" value="Molybdopterin molybdenumtransferase"/>
    <property type="match status" value="1"/>
</dbReference>
<dbReference type="EMBL" id="OU900104">
    <property type="protein sequence ID" value="CAG9856096.1"/>
    <property type="molecule type" value="Genomic_DNA"/>
</dbReference>
<dbReference type="CDD" id="cd00886">
    <property type="entry name" value="MogA_MoaB"/>
    <property type="match status" value="1"/>
</dbReference>
<dbReference type="Gene3D" id="2.170.190.11">
    <property type="entry name" value="Molybdopterin biosynthesis moea protein, domain 3"/>
    <property type="match status" value="1"/>
</dbReference>
<comment type="cofactor">
    <cofactor evidence="1 13">
        <name>Mg(2+)</name>
        <dbReference type="ChEBI" id="CHEBI:18420"/>
    </cofactor>
</comment>
<dbReference type="GO" id="GO:0099634">
    <property type="term" value="C:postsynaptic specialization membrane"/>
    <property type="evidence" value="ECO:0007669"/>
    <property type="project" value="GOC"/>
</dbReference>
<dbReference type="GO" id="GO:0030425">
    <property type="term" value="C:dendrite"/>
    <property type="evidence" value="ECO:0007669"/>
    <property type="project" value="TreeGrafter"/>
</dbReference>
<dbReference type="Proteomes" id="UP001153712">
    <property type="component" value="Chromosome 11"/>
</dbReference>
<keyword evidence="12" id="KW-0511">Multifunctional enzyme</keyword>
<evidence type="ECO:0000256" key="3">
    <source>
        <dbReference type="ARBA" id="ARBA00007589"/>
    </source>
</evidence>
<dbReference type="PROSITE" id="PS01079">
    <property type="entry name" value="MOCF_BIOSYNTHESIS_2"/>
    <property type="match status" value="1"/>
</dbReference>
<dbReference type="InterPro" id="IPR001453">
    <property type="entry name" value="MoaB/Mog_dom"/>
</dbReference>
<feature type="domain" description="MoaB/Mog" evidence="14">
    <location>
        <begin position="8"/>
        <end position="153"/>
    </location>
</feature>
<dbReference type="PANTHER" id="PTHR10192">
    <property type="entry name" value="MOLYBDOPTERIN BIOSYNTHESIS PROTEIN"/>
    <property type="match status" value="1"/>
</dbReference>
<comment type="function">
    <text evidence="13">Catalyzes two steps in the biosynthesis of the molybdenum cofactor. In the first step, molybdopterin is adenylated. Subsequently, molybdate is inserted into adenylated molybdopterin and AMP is released.</text>
</comment>
<dbReference type="Gene3D" id="3.40.980.10">
    <property type="entry name" value="MoaB/Mog-like domain"/>
    <property type="match status" value="2"/>
</dbReference>
<dbReference type="Gene3D" id="2.40.340.10">
    <property type="entry name" value="MoeA, C-terminal, domain IV"/>
    <property type="match status" value="1"/>
</dbReference>
<feature type="domain" description="MoaB/Mog" evidence="14">
    <location>
        <begin position="385"/>
        <end position="546"/>
    </location>
</feature>
<evidence type="ECO:0000256" key="12">
    <source>
        <dbReference type="ARBA" id="ARBA00023268"/>
    </source>
</evidence>
<keyword evidence="5 13" id="KW-0500">Molybdenum</keyword>
<evidence type="ECO:0000256" key="4">
    <source>
        <dbReference type="ARBA" id="ARBA00008339"/>
    </source>
</evidence>
<dbReference type="InterPro" id="IPR036688">
    <property type="entry name" value="MoeA_C_domain_IV_sf"/>
</dbReference>
<evidence type="ECO:0000256" key="11">
    <source>
        <dbReference type="ARBA" id="ARBA00023150"/>
    </source>
</evidence>
<dbReference type="OrthoDB" id="4349954at2759"/>
<dbReference type="Pfam" id="PF00994">
    <property type="entry name" value="MoCF_biosynth"/>
    <property type="match status" value="2"/>
</dbReference>
<dbReference type="GO" id="GO:0072579">
    <property type="term" value="P:glycine receptor clustering"/>
    <property type="evidence" value="ECO:0007669"/>
    <property type="project" value="TreeGrafter"/>
</dbReference>
<evidence type="ECO:0000256" key="2">
    <source>
        <dbReference type="ARBA" id="ARBA00005046"/>
    </source>
</evidence>
<dbReference type="SMART" id="SM00852">
    <property type="entry name" value="MoCF_biosynth"/>
    <property type="match status" value="2"/>
</dbReference>
<dbReference type="AlphaFoldDB" id="A0A9N9TIJ8"/>
<name>A0A9N9TIJ8_PHYSR</name>
<dbReference type="SUPFAM" id="SSF63867">
    <property type="entry name" value="MoeA C-terminal domain-like"/>
    <property type="match status" value="1"/>
</dbReference>
<dbReference type="GO" id="GO:0005524">
    <property type="term" value="F:ATP binding"/>
    <property type="evidence" value="ECO:0007669"/>
    <property type="project" value="UniProtKB-UniRule"/>
</dbReference>
<dbReference type="GO" id="GO:0046872">
    <property type="term" value="F:metal ion binding"/>
    <property type="evidence" value="ECO:0007669"/>
    <property type="project" value="UniProtKB-UniRule"/>
</dbReference>
<dbReference type="GO" id="GO:0006777">
    <property type="term" value="P:Mo-molybdopterin cofactor biosynthetic process"/>
    <property type="evidence" value="ECO:0007669"/>
    <property type="project" value="UniProtKB-UniRule"/>
</dbReference>
<proteinExistence type="inferred from homology"/>
<comment type="catalytic activity">
    <reaction evidence="13">
        <text>adenylyl-molybdopterin + molybdate = Mo-molybdopterin + AMP + H(+)</text>
        <dbReference type="Rhea" id="RHEA:35047"/>
        <dbReference type="ChEBI" id="CHEBI:15378"/>
        <dbReference type="ChEBI" id="CHEBI:36264"/>
        <dbReference type="ChEBI" id="CHEBI:62727"/>
        <dbReference type="ChEBI" id="CHEBI:71302"/>
        <dbReference type="ChEBI" id="CHEBI:456215"/>
    </reaction>
</comment>
<dbReference type="PANTHER" id="PTHR10192:SF5">
    <property type="entry name" value="GEPHYRIN"/>
    <property type="match status" value="1"/>
</dbReference>
<keyword evidence="7 13" id="KW-0479">Metal-binding</keyword>
<dbReference type="Pfam" id="PF03453">
    <property type="entry name" value="MoeA_N"/>
    <property type="match status" value="1"/>
</dbReference>
<dbReference type="InterPro" id="IPR008284">
    <property type="entry name" value="MoCF_biosynth_CS"/>
</dbReference>
<sequence>MPSPISFGILTVSDSSYAVNSKDLSGPKLKEEIFKEFPSAEITRIKIVPDDLHKIKATLTEWCDMKINIIFTTGGTGFSSRDVTPEATLAVVQKQAPGLTIAMITNSLKITPMAMLSRPGCGIRDTTLIINLPGSPKAVSECFGVIKEALPHAVELLTDQKDSVISTHGAVQSHSRASVVPTTSPSKVQLKAALRDRESRYPMMDIQVASEIINNICKNDKITTEMVPFESSLNRVLAEDIHASEPIPSFAASIKDGYAVKSSDGAGIRVVKKVAAAGDGPIDEVLQPGEAIRISTGAPIPAGADAVVQVEDTAVVECSIDGAEEIKVDIKRAPKPNDDIRAIGRDVATNSLVLNKGKCIKPFHLGVLAMLGKTNVEVYKRPSVGIISTGNELCEPGEQLAPGKIRDSNRYTLINLLKNYHYESNDCGIVKDKYLSKSDVFDPFFNAVIFSPDAVKQALEKSFTRNDVIITSGGVSMGEFDVLKRVLVEDFEATIHFARLNMKPGKPTTFATLMYNGERKMVFGLPGNPASCGVTCLLFVIPALRLMEQSIDNSFPFIEIPASKLKDGPYINNDNRPEFRRVKVNCDLSVTTTGDQISSRLNSLVGANGLLLLDPGAGAKTSDEFITILFDDLNVELME</sequence>
<dbReference type="Pfam" id="PF03454">
    <property type="entry name" value="MoeA_C"/>
    <property type="match status" value="1"/>
</dbReference>
<reference evidence="15" key="1">
    <citation type="submission" date="2022-01" db="EMBL/GenBank/DDBJ databases">
        <authorList>
            <person name="King R."/>
        </authorList>
    </citation>
    <scope>NUCLEOTIDE SEQUENCE</scope>
</reference>
<evidence type="ECO:0000256" key="6">
    <source>
        <dbReference type="ARBA" id="ARBA00022679"/>
    </source>
</evidence>
<protein>
    <recommendedName>
        <fullName evidence="14">MoaB/Mog domain-containing protein</fullName>
    </recommendedName>
</protein>
<comment type="catalytic activity">
    <reaction evidence="13">
        <text>molybdopterin + ATP + H(+) = adenylyl-molybdopterin + diphosphate</text>
        <dbReference type="Rhea" id="RHEA:31331"/>
        <dbReference type="ChEBI" id="CHEBI:15378"/>
        <dbReference type="ChEBI" id="CHEBI:30616"/>
        <dbReference type="ChEBI" id="CHEBI:33019"/>
        <dbReference type="ChEBI" id="CHEBI:58698"/>
        <dbReference type="ChEBI" id="CHEBI:62727"/>
    </reaction>
</comment>